<proteinExistence type="inferred from homology"/>
<gene>
    <name evidence="8" type="ORF">TH63_12905</name>
</gene>
<feature type="transmembrane region" description="Helical" evidence="7">
    <location>
        <begin position="44"/>
        <end position="67"/>
    </location>
</feature>
<comment type="similarity">
    <text evidence="2">Belongs to the DoxX family.</text>
</comment>
<sequence length="148" mass="16531">MTFFPSLYRYQDEGLLIIRVGIGIMFLLHGWPKMMGGPEVWANVGSAVETVGITGGFTFFGFMAAFAETVGGLFIALGLFFRFSNFLLFATMVVATMKHVMANDGFNAYSHALEAAYLFIGLFFIGPGRYSLDYLWFDRAPVEEGDWE</sequence>
<dbReference type="AlphaFoldDB" id="A0A0H4VKI9"/>
<dbReference type="PANTHER" id="PTHR33452:SF1">
    <property type="entry name" value="INNER MEMBRANE PROTEIN YPHA-RELATED"/>
    <property type="match status" value="1"/>
</dbReference>
<evidence type="ECO:0000313" key="8">
    <source>
        <dbReference type="EMBL" id="AKQ46315.1"/>
    </source>
</evidence>
<dbReference type="GO" id="GO:0005886">
    <property type="term" value="C:plasma membrane"/>
    <property type="evidence" value="ECO:0007669"/>
    <property type="project" value="UniProtKB-SubCell"/>
</dbReference>
<evidence type="ECO:0000256" key="5">
    <source>
        <dbReference type="ARBA" id="ARBA00022989"/>
    </source>
</evidence>
<keyword evidence="5 7" id="KW-1133">Transmembrane helix</keyword>
<name>A0A0H4VKI9_9BACT</name>
<dbReference type="EMBL" id="CP010777">
    <property type="protein sequence ID" value="AKQ46315.1"/>
    <property type="molecule type" value="Genomic_DNA"/>
</dbReference>
<dbReference type="OrthoDB" id="9813193at2"/>
<feature type="transmembrane region" description="Helical" evidence="7">
    <location>
        <begin position="106"/>
        <end position="126"/>
    </location>
</feature>
<keyword evidence="4 7" id="KW-0812">Transmembrane</keyword>
<dbReference type="PANTHER" id="PTHR33452">
    <property type="entry name" value="OXIDOREDUCTASE CATD-RELATED"/>
    <property type="match status" value="1"/>
</dbReference>
<dbReference type="STRING" id="1379910.TH63_12905"/>
<organism evidence="8 9">
    <name type="scientific">Rufibacter radiotolerans</name>
    <dbReference type="NCBI Taxonomy" id="1379910"/>
    <lineage>
        <taxon>Bacteria</taxon>
        <taxon>Pseudomonadati</taxon>
        <taxon>Bacteroidota</taxon>
        <taxon>Cytophagia</taxon>
        <taxon>Cytophagales</taxon>
        <taxon>Hymenobacteraceae</taxon>
        <taxon>Rufibacter</taxon>
    </lineage>
</organism>
<evidence type="ECO:0000256" key="3">
    <source>
        <dbReference type="ARBA" id="ARBA00022475"/>
    </source>
</evidence>
<keyword evidence="3" id="KW-1003">Cell membrane</keyword>
<evidence type="ECO:0000256" key="4">
    <source>
        <dbReference type="ARBA" id="ARBA00022692"/>
    </source>
</evidence>
<evidence type="ECO:0000256" key="7">
    <source>
        <dbReference type="SAM" id="Phobius"/>
    </source>
</evidence>
<dbReference type="Pfam" id="PF07681">
    <property type="entry name" value="DoxX"/>
    <property type="match status" value="1"/>
</dbReference>
<protein>
    <submittedName>
        <fullName evidence="8">DoxX family protein</fullName>
    </submittedName>
</protein>
<dbReference type="RefSeq" id="WP_048921296.1">
    <property type="nucleotide sequence ID" value="NZ_CP010777.1"/>
</dbReference>
<evidence type="ECO:0000256" key="6">
    <source>
        <dbReference type="ARBA" id="ARBA00023136"/>
    </source>
</evidence>
<feature type="transmembrane region" description="Helical" evidence="7">
    <location>
        <begin position="73"/>
        <end position="94"/>
    </location>
</feature>
<evidence type="ECO:0000256" key="1">
    <source>
        <dbReference type="ARBA" id="ARBA00004651"/>
    </source>
</evidence>
<evidence type="ECO:0000313" key="9">
    <source>
        <dbReference type="Proteomes" id="UP000036458"/>
    </source>
</evidence>
<feature type="transmembrane region" description="Helical" evidence="7">
    <location>
        <begin position="14"/>
        <end position="32"/>
    </location>
</feature>
<dbReference type="InterPro" id="IPR051907">
    <property type="entry name" value="DoxX-like_oxidoreductase"/>
</dbReference>
<dbReference type="PATRIC" id="fig|1379910.4.peg.2799"/>
<reference evidence="8 9" key="1">
    <citation type="submission" date="2015-01" db="EMBL/GenBank/DDBJ databases">
        <title>Rufibacter sp./DG31D/ whole genome sequencing.</title>
        <authorList>
            <person name="Kim M.K."/>
            <person name="Srinivasan S."/>
            <person name="Lee J.-J."/>
        </authorList>
    </citation>
    <scope>NUCLEOTIDE SEQUENCE [LARGE SCALE GENOMIC DNA]</scope>
    <source>
        <strain evidence="8 9">DG31D</strain>
    </source>
</reference>
<keyword evidence="9" id="KW-1185">Reference proteome</keyword>
<dbReference type="InterPro" id="IPR032808">
    <property type="entry name" value="DoxX"/>
</dbReference>
<keyword evidence="6 7" id="KW-0472">Membrane</keyword>
<dbReference type="Proteomes" id="UP000036458">
    <property type="component" value="Chromosome"/>
</dbReference>
<dbReference type="KEGG" id="ruf:TH63_12905"/>
<evidence type="ECO:0000256" key="2">
    <source>
        <dbReference type="ARBA" id="ARBA00006679"/>
    </source>
</evidence>
<accession>A0A0H4VKI9</accession>
<comment type="subcellular location">
    <subcellularLocation>
        <location evidence="1">Cell membrane</location>
        <topology evidence="1">Multi-pass membrane protein</topology>
    </subcellularLocation>
</comment>